<proteinExistence type="predicted"/>
<dbReference type="AlphaFoldDB" id="A0A0A9GM81"/>
<organism evidence="2">
    <name type="scientific">Arundo donax</name>
    <name type="common">Giant reed</name>
    <name type="synonym">Donax arundinaceus</name>
    <dbReference type="NCBI Taxonomy" id="35708"/>
    <lineage>
        <taxon>Eukaryota</taxon>
        <taxon>Viridiplantae</taxon>
        <taxon>Streptophyta</taxon>
        <taxon>Embryophyta</taxon>
        <taxon>Tracheophyta</taxon>
        <taxon>Spermatophyta</taxon>
        <taxon>Magnoliopsida</taxon>
        <taxon>Liliopsida</taxon>
        <taxon>Poales</taxon>
        <taxon>Poaceae</taxon>
        <taxon>PACMAD clade</taxon>
        <taxon>Arundinoideae</taxon>
        <taxon>Arundineae</taxon>
        <taxon>Arundo</taxon>
    </lineage>
</organism>
<sequence length="25" mass="2988">MFKRKHMNDMRIIHPNKMKMGGSAQ</sequence>
<reference evidence="2" key="2">
    <citation type="journal article" date="2015" name="Data Brief">
        <title>Shoot transcriptome of the giant reed, Arundo donax.</title>
        <authorList>
            <person name="Barrero R.A."/>
            <person name="Guerrero F.D."/>
            <person name="Moolhuijzen P."/>
            <person name="Goolsby J.A."/>
            <person name="Tidwell J."/>
            <person name="Bellgard S.E."/>
            <person name="Bellgard M.I."/>
        </authorList>
    </citation>
    <scope>NUCLEOTIDE SEQUENCE</scope>
    <source>
        <tissue evidence="2">Shoot tissue taken approximately 20 cm above the soil surface</tissue>
    </source>
</reference>
<dbReference type="EMBL" id="GBRH01173372">
    <property type="protein sequence ID" value="JAE24524.1"/>
    <property type="molecule type" value="Transcribed_RNA"/>
</dbReference>
<reference evidence="2" key="1">
    <citation type="submission" date="2014-09" db="EMBL/GenBank/DDBJ databases">
        <authorList>
            <person name="Magalhaes I.L.F."/>
            <person name="Oliveira U."/>
            <person name="Santos F.R."/>
            <person name="Vidigal T.H.D.A."/>
            <person name="Brescovit A.D."/>
            <person name="Santos A.J."/>
        </authorList>
    </citation>
    <scope>NUCLEOTIDE SEQUENCE</scope>
    <source>
        <tissue evidence="2">Shoot tissue taken approximately 20 cm above the soil surface</tissue>
    </source>
</reference>
<name>A0A0A9GM81_ARUDO</name>
<evidence type="ECO:0000313" key="2">
    <source>
        <dbReference type="EMBL" id="JAE24524.1"/>
    </source>
</evidence>
<accession>A0A0A9GM81</accession>
<evidence type="ECO:0000256" key="1">
    <source>
        <dbReference type="SAM" id="MobiDB-lite"/>
    </source>
</evidence>
<protein>
    <submittedName>
        <fullName evidence="2">Uncharacterized protein</fullName>
    </submittedName>
</protein>
<feature type="region of interest" description="Disordered" evidence="1">
    <location>
        <begin position="1"/>
        <end position="25"/>
    </location>
</feature>